<reference evidence="1 2" key="1">
    <citation type="journal article" date="2020" name="IScience">
        <title>Genome Sequencing of the Endangered Kingdonia uniflora (Circaeasteraceae, Ranunculales) Reveals Potential Mechanisms of Evolutionary Specialization.</title>
        <authorList>
            <person name="Sun Y."/>
            <person name="Deng T."/>
            <person name="Zhang A."/>
            <person name="Moore M.J."/>
            <person name="Landis J.B."/>
            <person name="Lin N."/>
            <person name="Zhang H."/>
            <person name="Zhang X."/>
            <person name="Huang J."/>
            <person name="Zhang X."/>
            <person name="Sun H."/>
            <person name="Wang H."/>
        </authorList>
    </citation>
    <scope>NUCLEOTIDE SEQUENCE [LARGE SCALE GENOMIC DNA]</scope>
    <source>
        <strain evidence="1">TB1705</strain>
        <tissue evidence="1">Leaf</tissue>
    </source>
</reference>
<proteinExistence type="predicted"/>
<gene>
    <name evidence="1" type="ORF">GIB67_026702</name>
</gene>
<dbReference type="EMBL" id="JACGCM010001823">
    <property type="protein sequence ID" value="KAF6148957.1"/>
    <property type="molecule type" value="Genomic_DNA"/>
</dbReference>
<sequence length="87" mass="9736">MIYQLSPQKNLTANSIAAYNHRKMSDLSVRKTPLKSMNPPMYDQPIIPKTDHILLRLNNYLIFHQSRNVNATSGAGAGVIRCDGMPP</sequence>
<protein>
    <submittedName>
        <fullName evidence="1">Uncharacterized protein</fullName>
    </submittedName>
</protein>
<organism evidence="1 2">
    <name type="scientific">Kingdonia uniflora</name>
    <dbReference type="NCBI Taxonomy" id="39325"/>
    <lineage>
        <taxon>Eukaryota</taxon>
        <taxon>Viridiplantae</taxon>
        <taxon>Streptophyta</taxon>
        <taxon>Embryophyta</taxon>
        <taxon>Tracheophyta</taxon>
        <taxon>Spermatophyta</taxon>
        <taxon>Magnoliopsida</taxon>
        <taxon>Ranunculales</taxon>
        <taxon>Circaeasteraceae</taxon>
        <taxon>Kingdonia</taxon>
    </lineage>
</organism>
<evidence type="ECO:0000313" key="1">
    <source>
        <dbReference type="EMBL" id="KAF6148957.1"/>
    </source>
</evidence>
<name>A0A7J7M273_9MAGN</name>
<dbReference type="Proteomes" id="UP000541444">
    <property type="component" value="Unassembled WGS sequence"/>
</dbReference>
<accession>A0A7J7M273</accession>
<comment type="caution">
    <text evidence="1">The sequence shown here is derived from an EMBL/GenBank/DDBJ whole genome shotgun (WGS) entry which is preliminary data.</text>
</comment>
<keyword evidence="2" id="KW-1185">Reference proteome</keyword>
<evidence type="ECO:0000313" key="2">
    <source>
        <dbReference type="Proteomes" id="UP000541444"/>
    </source>
</evidence>
<dbReference type="AlphaFoldDB" id="A0A7J7M273"/>